<protein>
    <recommendedName>
        <fullName evidence="3">Chromatin modification-related protein MEAF6</fullName>
    </recommendedName>
</protein>
<dbReference type="GO" id="GO:0000123">
    <property type="term" value="C:histone acetyltransferase complex"/>
    <property type="evidence" value="ECO:0007669"/>
    <property type="project" value="InterPro"/>
</dbReference>
<sequence length="139" mass="15732">MKDHETAKSIHSAEGNELLQIIKRRRECIENLVNLENEITKLESKYFEESHDYGNMINGFHKITSTSSARGVNLRYDKRKRNVQTLDRIISLSSLTSPLSIKTAAAIPKNLLEQGSNNSNNQILFVDGDSDSIRSMPLK</sequence>
<dbReference type="GO" id="GO:0006325">
    <property type="term" value="P:chromatin organization"/>
    <property type="evidence" value="ECO:0007669"/>
    <property type="project" value="UniProtKB-KW"/>
</dbReference>
<evidence type="ECO:0000313" key="11">
    <source>
        <dbReference type="Proteomes" id="UP000035680"/>
    </source>
</evidence>
<comment type="subcellular location">
    <subcellularLocation>
        <location evidence="1">Nucleus</location>
    </subcellularLocation>
</comment>
<dbReference type="GO" id="GO:0005634">
    <property type="term" value="C:nucleus"/>
    <property type="evidence" value="ECO:0007669"/>
    <property type="project" value="UniProtKB-SubCell"/>
</dbReference>
<evidence type="ECO:0000256" key="5">
    <source>
        <dbReference type="ARBA" id="ARBA00023015"/>
    </source>
</evidence>
<organism evidence="11 12">
    <name type="scientific">Strongyloides venezuelensis</name>
    <name type="common">Threadworm</name>
    <dbReference type="NCBI Taxonomy" id="75913"/>
    <lineage>
        <taxon>Eukaryota</taxon>
        <taxon>Metazoa</taxon>
        <taxon>Ecdysozoa</taxon>
        <taxon>Nematoda</taxon>
        <taxon>Chromadorea</taxon>
        <taxon>Rhabditida</taxon>
        <taxon>Tylenchina</taxon>
        <taxon>Panagrolaimomorpha</taxon>
        <taxon>Strongyloidoidea</taxon>
        <taxon>Strongyloididae</taxon>
        <taxon>Strongyloides</taxon>
    </lineage>
</organism>
<dbReference type="InterPro" id="IPR015418">
    <property type="entry name" value="Eaf6"/>
</dbReference>
<name>A0A0K0F8D5_STRVS</name>
<reference evidence="11" key="1">
    <citation type="submission" date="2014-07" db="EMBL/GenBank/DDBJ databases">
        <authorList>
            <person name="Martin A.A"/>
            <person name="De Silva N."/>
        </authorList>
    </citation>
    <scope>NUCLEOTIDE SEQUENCE</scope>
</reference>
<evidence type="ECO:0000256" key="10">
    <source>
        <dbReference type="SAM" id="Coils"/>
    </source>
</evidence>
<feature type="coiled-coil region" evidence="10">
    <location>
        <begin position="18"/>
        <end position="52"/>
    </location>
</feature>
<comment type="similarity">
    <text evidence="2 9">Belongs to the EAF6 family.</text>
</comment>
<dbReference type="Pfam" id="PF09340">
    <property type="entry name" value="NuA4"/>
    <property type="match status" value="1"/>
</dbReference>
<dbReference type="PANTHER" id="PTHR13476">
    <property type="entry name" value="CHROMATIN MODIFICATION-RELATED PROTEIN MEAF6"/>
    <property type="match status" value="1"/>
</dbReference>
<dbReference type="Proteomes" id="UP000035680">
    <property type="component" value="Unassembled WGS sequence"/>
</dbReference>
<evidence type="ECO:0000256" key="6">
    <source>
        <dbReference type="ARBA" id="ARBA00023054"/>
    </source>
</evidence>
<keyword evidence="6 10" id="KW-0175">Coiled coil</keyword>
<keyword evidence="7 9" id="KW-0804">Transcription</keyword>
<evidence type="ECO:0000256" key="1">
    <source>
        <dbReference type="ARBA" id="ARBA00004123"/>
    </source>
</evidence>
<dbReference type="WBParaSite" id="SVE_0508400.1">
    <property type="protein sequence ID" value="SVE_0508400.1"/>
    <property type="gene ID" value="SVE_0508400"/>
</dbReference>
<evidence type="ECO:0000256" key="8">
    <source>
        <dbReference type="ARBA" id="ARBA00023242"/>
    </source>
</evidence>
<dbReference type="STRING" id="75913.A0A0K0F8D5"/>
<evidence type="ECO:0000313" key="12">
    <source>
        <dbReference type="WBParaSite" id="SVE_0508400.1"/>
    </source>
</evidence>
<dbReference type="AlphaFoldDB" id="A0A0K0F8D5"/>
<keyword evidence="8" id="KW-0539">Nucleus</keyword>
<keyword evidence="4" id="KW-0156">Chromatin regulator</keyword>
<evidence type="ECO:0000256" key="2">
    <source>
        <dbReference type="ARBA" id="ARBA00010916"/>
    </source>
</evidence>
<reference evidence="12" key="2">
    <citation type="submission" date="2015-08" db="UniProtKB">
        <authorList>
            <consortium name="WormBaseParasite"/>
        </authorList>
    </citation>
    <scope>IDENTIFICATION</scope>
</reference>
<evidence type="ECO:0000256" key="3">
    <source>
        <dbReference type="ARBA" id="ARBA00019141"/>
    </source>
</evidence>
<evidence type="ECO:0000256" key="7">
    <source>
        <dbReference type="ARBA" id="ARBA00023163"/>
    </source>
</evidence>
<evidence type="ECO:0000256" key="9">
    <source>
        <dbReference type="RuleBase" id="RU368022"/>
    </source>
</evidence>
<accession>A0A0K0F8D5</accession>
<evidence type="ECO:0000256" key="4">
    <source>
        <dbReference type="ARBA" id="ARBA00022853"/>
    </source>
</evidence>
<proteinExistence type="inferred from homology"/>
<keyword evidence="11" id="KW-1185">Reference proteome</keyword>
<keyword evidence="5 9" id="KW-0805">Transcription regulation</keyword>